<proteinExistence type="predicted"/>
<keyword evidence="1" id="KW-0472">Membrane</keyword>
<dbReference type="InterPro" id="IPR001733">
    <property type="entry name" value="Peptidase_S26B"/>
</dbReference>
<feature type="transmembrane region" description="Helical" evidence="1">
    <location>
        <begin position="80"/>
        <end position="101"/>
    </location>
</feature>
<dbReference type="InterPro" id="IPR019533">
    <property type="entry name" value="Peptidase_S26"/>
</dbReference>
<dbReference type="CDD" id="cd06530">
    <property type="entry name" value="S26_SPase_I"/>
    <property type="match status" value="1"/>
</dbReference>
<dbReference type="PRINTS" id="PR00728">
    <property type="entry name" value="SIGNALPTASE"/>
</dbReference>
<dbReference type="GO" id="GO:0004252">
    <property type="term" value="F:serine-type endopeptidase activity"/>
    <property type="evidence" value="ECO:0007669"/>
    <property type="project" value="InterPro"/>
</dbReference>
<reference evidence="2" key="1">
    <citation type="submission" date="2020-05" db="EMBL/GenBank/DDBJ databases">
        <authorList>
            <person name="Chiriac C."/>
            <person name="Salcher M."/>
            <person name="Ghai R."/>
            <person name="Kavagutti S V."/>
        </authorList>
    </citation>
    <scope>NUCLEOTIDE SEQUENCE</scope>
</reference>
<dbReference type="GO" id="GO:0016020">
    <property type="term" value="C:membrane"/>
    <property type="evidence" value="ECO:0007669"/>
    <property type="project" value="InterPro"/>
</dbReference>
<protein>
    <submittedName>
        <fullName evidence="2">Unannotated protein</fullName>
    </submittedName>
</protein>
<organism evidence="2">
    <name type="scientific">freshwater metagenome</name>
    <dbReference type="NCBI Taxonomy" id="449393"/>
    <lineage>
        <taxon>unclassified sequences</taxon>
        <taxon>metagenomes</taxon>
        <taxon>ecological metagenomes</taxon>
    </lineage>
</organism>
<sequence>MKRDIFPDSELDQVWIEGNSRDPESKVLLTISNALGEHTALITPKDISPSKAKLFVQAPPERVITKAQQRQQKFAGATTVIGYVLSAILLSFSALSITGFVKARVVLTGSMAPAIKSGDIVILIPTVHREPKINDVVAYTGKRFDGSTVATFTHRILSGDKENGFLVKGDSNPEPDVQRPTLADISGVVVLTIPFIGHFLTPRALLILVPLIFGLWLVFDAFRKER</sequence>
<dbReference type="EMBL" id="CAEZTV010000007">
    <property type="protein sequence ID" value="CAB4573698.1"/>
    <property type="molecule type" value="Genomic_DNA"/>
</dbReference>
<keyword evidence="1" id="KW-0812">Transmembrane</keyword>
<accession>A0A6J6ELA3</accession>
<feature type="transmembrane region" description="Helical" evidence="1">
    <location>
        <begin position="204"/>
        <end position="222"/>
    </location>
</feature>
<evidence type="ECO:0000313" key="2">
    <source>
        <dbReference type="EMBL" id="CAB4573698.1"/>
    </source>
</evidence>
<dbReference type="NCBIfam" id="TIGR02228">
    <property type="entry name" value="sigpep_I_arch"/>
    <property type="match status" value="1"/>
</dbReference>
<name>A0A6J6ELA3_9ZZZZ</name>
<gene>
    <name evidence="2" type="ORF">UFOPK1747_00130</name>
</gene>
<dbReference type="GO" id="GO:0006465">
    <property type="term" value="P:signal peptide processing"/>
    <property type="evidence" value="ECO:0007669"/>
    <property type="project" value="InterPro"/>
</dbReference>
<evidence type="ECO:0000256" key="1">
    <source>
        <dbReference type="SAM" id="Phobius"/>
    </source>
</evidence>
<dbReference type="AlphaFoldDB" id="A0A6J6ELA3"/>
<keyword evidence="1" id="KW-1133">Transmembrane helix</keyword>